<dbReference type="CDD" id="cd02870">
    <property type="entry name" value="PseudoU_synth_RsuA_like"/>
    <property type="match status" value="1"/>
</dbReference>
<dbReference type="PANTHER" id="PTHR47683:SF2">
    <property type="entry name" value="RNA-BINDING S4 DOMAIN-CONTAINING PROTEIN"/>
    <property type="match status" value="1"/>
</dbReference>
<comment type="caution">
    <text evidence="7">The sequence shown here is derived from an EMBL/GenBank/DDBJ whole genome shotgun (WGS) entry which is preliminary data.</text>
</comment>
<keyword evidence="3" id="KW-0694">RNA-binding</keyword>
<dbReference type="AlphaFoldDB" id="A0A511MWZ0"/>
<evidence type="ECO:0000256" key="4">
    <source>
        <dbReference type="RuleBase" id="RU003887"/>
    </source>
</evidence>
<dbReference type="NCBIfam" id="TIGR00093">
    <property type="entry name" value="pseudouridine synthase"/>
    <property type="match status" value="1"/>
</dbReference>
<keyword evidence="2 4" id="KW-0413">Isomerase</keyword>
<dbReference type="InterPro" id="IPR020103">
    <property type="entry name" value="PsdUridine_synth_cat_dom_sf"/>
</dbReference>
<dbReference type="PROSITE" id="PS50889">
    <property type="entry name" value="S4"/>
    <property type="match status" value="1"/>
</dbReference>
<dbReference type="InterPro" id="IPR042092">
    <property type="entry name" value="PsdUridine_s_RsuA/RluB/E/F_cat"/>
</dbReference>
<dbReference type="EMBL" id="BJXB01000002">
    <property type="protein sequence ID" value="GEM45094.1"/>
    <property type="molecule type" value="Genomic_DNA"/>
</dbReference>
<evidence type="ECO:0000256" key="2">
    <source>
        <dbReference type="ARBA" id="ARBA00023235"/>
    </source>
</evidence>
<dbReference type="PANTHER" id="PTHR47683">
    <property type="entry name" value="PSEUDOURIDINE SYNTHASE FAMILY PROTEIN-RELATED"/>
    <property type="match status" value="1"/>
</dbReference>
<feature type="region of interest" description="Disordered" evidence="5">
    <location>
        <begin position="253"/>
        <end position="317"/>
    </location>
</feature>
<dbReference type="EC" id="5.4.99.-" evidence="4"/>
<name>A0A511MWZ0_DEIC1</name>
<dbReference type="Proteomes" id="UP000321306">
    <property type="component" value="Unassembled WGS sequence"/>
</dbReference>
<dbReference type="Pfam" id="PF00849">
    <property type="entry name" value="PseudoU_synth_2"/>
    <property type="match status" value="1"/>
</dbReference>
<dbReference type="PROSITE" id="PS01149">
    <property type="entry name" value="PSI_RSU"/>
    <property type="match status" value="1"/>
</dbReference>
<protein>
    <recommendedName>
        <fullName evidence="4">Pseudouridine synthase</fullName>
        <ecNumber evidence="4">5.4.99.-</ecNumber>
    </recommendedName>
</protein>
<dbReference type="InterPro" id="IPR018496">
    <property type="entry name" value="PsdUridine_synth_RsuA/RluB_CS"/>
</dbReference>
<dbReference type="InterPro" id="IPR036986">
    <property type="entry name" value="S4_RNA-bd_sf"/>
</dbReference>
<gene>
    <name evidence="7" type="ORF">DC3_07290</name>
</gene>
<dbReference type="GO" id="GO:0000455">
    <property type="term" value="P:enzyme-directed rRNA pseudouridine synthesis"/>
    <property type="evidence" value="ECO:0007669"/>
    <property type="project" value="UniProtKB-ARBA"/>
</dbReference>
<dbReference type="Gene3D" id="3.10.290.10">
    <property type="entry name" value="RNA-binding S4 domain"/>
    <property type="match status" value="1"/>
</dbReference>
<organism evidence="7 8">
    <name type="scientific">Deinococcus cellulosilyticus (strain DSM 18568 / NBRC 106333 / KACC 11606 / 5516J-15)</name>
    <dbReference type="NCBI Taxonomy" id="1223518"/>
    <lineage>
        <taxon>Bacteria</taxon>
        <taxon>Thermotogati</taxon>
        <taxon>Deinococcota</taxon>
        <taxon>Deinococci</taxon>
        <taxon>Deinococcales</taxon>
        <taxon>Deinococcaceae</taxon>
        <taxon>Deinococcus</taxon>
    </lineage>
</organism>
<dbReference type="Gene3D" id="3.30.70.1560">
    <property type="entry name" value="Alpha-L RNA-binding motif"/>
    <property type="match status" value="1"/>
</dbReference>
<dbReference type="InterPro" id="IPR000748">
    <property type="entry name" value="PsdUridine_synth_RsuA/RluB/E/F"/>
</dbReference>
<proteinExistence type="inferred from homology"/>
<dbReference type="FunFam" id="3.10.290.10:FF:000003">
    <property type="entry name" value="Pseudouridine synthase"/>
    <property type="match status" value="1"/>
</dbReference>
<dbReference type="InterPro" id="IPR050343">
    <property type="entry name" value="RsuA_PseudoU_synthase"/>
</dbReference>
<evidence type="ECO:0000313" key="7">
    <source>
        <dbReference type="EMBL" id="GEM45094.1"/>
    </source>
</evidence>
<dbReference type="SUPFAM" id="SSF55120">
    <property type="entry name" value="Pseudouridine synthase"/>
    <property type="match status" value="1"/>
</dbReference>
<dbReference type="CDD" id="cd00165">
    <property type="entry name" value="S4"/>
    <property type="match status" value="1"/>
</dbReference>
<dbReference type="Pfam" id="PF01479">
    <property type="entry name" value="S4"/>
    <property type="match status" value="1"/>
</dbReference>
<feature type="domain" description="RNA-binding S4" evidence="6">
    <location>
        <begin position="2"/>
        <end position="64"/>
    </location>
</feature>
<keyword evidence="8" id="KW-1185">Reference proteome</keyword>
<dbReference type="GO" id="GO:0003723">
    <property type="term" value="F:RNA binding"/>
    <property type="evidence" value="ECO:0007669"/>
    <property type="project" value="UniProtKB-KW"/>
</dbReference>
<dbReference type="InterPro" id="IPR006145">
    <property type="entry name" value="PsdUridine_synth_RsuA/RluA"/>
</dbReference>
<evidence type="ECO:0000256" key="3">
    <source>
        <dbReference type="PROSITE-ProRule" id="PRU00182"/>
    </source>
</evidence>
<accession>A0A511MWZ0</accession>
<comment type="similarity">
    <text evidence="1 4">Belongs to the pseudouridine synthase RsuA family.</text>
</comment>
<evidence type="ECO:0000259" key="6">
    <source>
        <dbReference type="SMART" id="SM00363"/>
    </source>
</evidence>
<sequence length="317" mass="35858">MPRLQKILAQAGVASRRHAEELIQAGRVTINGRVATLGQSAEYSDRIAVDGKTIQVSEGHKTYLLYKPKGVITTASDESGRRTVLELMPDVPGLHPVGRLDRLTEGLLILTTDGDLTLKLTHPRYQHEKEYRIWTEDEVTDEDLDRLEEGVELEDGITQPALARRAPEGLYLTIREGRNRQVRRMMDAIGKPVRRLVRVRLGGLTLRGVAPGEHRHLTEREIEVLLQETCSPRERTRLHEEWDYVKYGFGKRHGRAQPREESPGTTGQDATLTAGRRANQPPKGRGAKSTESATETRPLRRPRSAERDVRNGTRRKR</sequence>
<evidence type="ECO:0000256" key="5">
    <source>
        <dbReference type="SAM" id="MobiDB-lite"/>
    </source>
</evidence>
<dbReference type="SMART" id="SM00363">
    <property type="entry name" value="S4"/>
    <property type="match status" value="1"/>
</dbReference>
<dbReference type="GO" id="GO:0120159">
    <property type="term" value="F:rRNA pseudouridine synthase activity"/>
    <property type="evidence" value="ECO:0007669"/>
    <property type="project" value="UniProtKB-ARBA"/>
</dbReference>
<dbReference type="SUPFAM" id="SSF55174">
    <property type="entry name" value="Alpha-L RNA-binding motif"/>
    <property type="match status" value="1"/>
</dbReference>
<reference evidence="7 8" key="1">
    <citation type="submission" date="2019-07" db="EMBL/GenBank/DDBJ databases">
        <title>Whole genome shotgun sequence of Deinococcus cellulosilyticus NBRC 106333.</title>
        <authorList>
            <person name="Hosoyama A."/>
            <person name="Uohara A."/>
            <person name="Ohji S."/>
            <person name="Ichikawa N."/>
        </authorList>
    </citation>
    <scope>NUCLEOTIDE SEQUENCE [LARGE SCALE GENOMIC DNA]</scope>
    <source>
        <strain evidence="7 8">NBRC 106333</strain>
    </source>
</reference>
<evidence type="ECO:0000256" key="1">
    <source>
        <dbReference type="ARBA" id="ARBA00008348"/>
    </source>
</evidence>
<dbReference type="InterPro" id="IPR020094">
    <property type="entry name" value="TruA/RsuA/RluB/E/F_N"/>
</dbReference>
<dbReference type="Gene3D" id="3.30.70.580">
    <property type="entry name" value="Pseudouridine synthase I, catalytic domain, N-terminal subdomain"/>
    <property type="match status" value="1"/>
</dbReference>
<evidence type="ECO:0000313" key="8">
    <source>
        <dbReference type="Proteomes" id="UP000321306"/>
    </source>
</evidence>
<dbReference type="InterPro" id="IPR002942">
    <property type="entry name" value="S4_RNA-bd"/>
</dbReference>